<protein>
    <submittedName>
        <fullName evidence="7">Tryptophan-rich sensory protein</fullName>
    </submittedName>
</protein>
<dbReference type="Gene3D" id="1.20.1260.100">
    <property type="entry name" value="TspO/MBR protein"/>
    <property type="match status" value="1"/>
</dbReference>
<organism evidence="7 8">
    <name type="scientific">Aureimonas glaciei</name>
    <dbReference type="NCBI Taxonomy" id="1776957"/>
    <lineage>
        <taxon>Bacteria</taxon>
        <taxon>Pseudomonadati</taxon>
        <taxon>Pseudomonadota</taxon>
        <taxon>Alphaproteobacteria</taxon>
        <taxon>Hyphomicrobiales</taxon>
        <taxon>Aurantimonadaceae</taxon>
        <taxon>Aureimonas</taxon>
    </lineage>
</organism>
<sequence>MKNFAVLALFLAVSLGGGFFMGISNPPGAWYAGLNQPWFQPPNWLFAPAWTILYVCIGFAGWRVWRAGLKTPLRIWAVQMAFNLCWSPLFFGWHLAFAALLVLIGMLLAILAFIAVTWRTERPAALLFLPYAAWVGFAGLLNGAIWWLN</sequence>
<keyword evidence="4 6" id="KW-1133">Transmembrane helix</keyword>
<dbReference type="InterPro" id="IPR038330">
    <property type="entry name" value="TspO/MBR-related_sf"/>
</dbReference>
<feature type="transmembrane region" description="Helical" evidence="6">
    <location>
        <begin position="97"/>
        <end position="118"/>
    </location>
</feature>
<dbReference type="EMBL" id="BMJJ01000012">
    <property type="protein sequence ID" value="GGD35296.1"/>
    <property type="molecule type" value="Genomic_DNA"/>
</dbReference>
<reference evidence="7" key="1">
    <citation type="journal article" date="2014" name="Int. J. Syst. Evol. Microbiol.">
        <title>Complete genome sequence of Corynebacterium casei LMG S-19264T (=DSM 44701T), isolated from a smear-ripened cheese.</title>
        <authorList>
            <consortium name="US DOE Joint Genome Institute (JGI-PGF)"/>
            <person name="Walter F."/>
            <person name="Albersmeier A."/>
            <person name="Kalinowski J."/>
            <person name="Ruckert C."/>
        </authorList>
    </citation>
    <scope>NUCLEOTIDE SEQUENCE</scope>
    <source>
        <strain evidence="7">CGMCC 1.15493</strain>
    </source>
</reference>
<dbReference type="GO" id="GO:0016020">
    <property type="term" value="C:membrane"/>
    <property type="evidence" value="ECO:0007669"/>
    <property type="project" value="UniProtKB-SubCell"/>
</dbReference>
<keyword evidence="3 6" id="KW-0812">Transmembrane</keyword>
<comment type="caution">
    <text evidence="7">The sequence shown here is derived from an EMBL/GenBank/DDBJ whole genome shotgun (WGS) entry which is preliminary data.</text>
</comment>
<keyword evidence="8" id="KW-1185">Reference proteome</keyword>
<dbReference type="PIRSF" id="PIRSF005859">
    <property type="entry name" value="PBR"/>
    <property type="match status" value="1"/>
</dbReference>
<dbReference type="PANTHER" id="PTHR10057:SF0">
    <property type="entry name" value="TRANSLOCATOR PROTEIN"/>
    <property type="match status" value="1"/>
</dbReference>
<dbReference type="Pfam" id="PF03073">
    <property type="entry name" value="TspO_MBR"/>
    <property type="match status" value="1"/>
</dbReference>
<dbReference type="PANTHER" id="PTHR10057">
    <property type="entry name" value="PERIPHERAL-TYPE BENZODIAZEPINE RECEPTOR"/>
    <property type="match status" value="1"/>
</dbReference>
<evidence type="ECO:0000256" key="5">
    <source>
        <dbReference type="ARBA" id="ARBA00023136"/>
    </source>
</evidence>
<evidence type="ECO:0000256" key="1">
    <source>
        <dbReference type="ARBA" id="ARBA00004141"/>
    </source>
</evidence>
<evidence type="ECO:0000256" key="4">
    <source>
        <dbReference type="ARBA" id="ARBA00022989"/>
    </source>
</evidence>
<gene>
    <name evidence="7" type="primary">tspO</name>
    <name evidence="7" type="ORF">GCM10011335_42850</name>
</gene>
<accession>A0A916Y8K6</accession>
<dbReference type="CDD" id="cd15904">
    <property type="entry name" value="TSPO_MBR"/>
    <property type="match status" value="1"/>
</dbReference>
<feature type="transmembrane region" description="Helical" evidence="6">
    <location>
        <begin position="73"/>
        <end position="91"/>
    </location>
</feature>
<evidence type="ECO:0000256" key="6">
    <source>
        <dbReference type="SAM" id="Phobius"/>
    </source>
</evidence>
<feature type="transmembrane region" description="Helical" evidence="6">
    <location>
        <begin position="44"/>
        <end position="61"/>
    </location>
</feature>
<feature type="transmembrane region" description="Helical" evidence="6">
    <location>
        <begin position="125"/>
        <end position="148"/>
    </location>
</feature>
<evidence type="ECO:0000256" key="2">
    <source>
        <dbReference type="ARBA" id="ARBA00007524"/>
    </source>
</evidence>
<dbReference type="Proteomes" id="UP000613160">
    <property type="component" value="Unassembled WGS sequence"/>
</dbReference>
<evidence type="ECO:0000313" key="8">
    <source>
        <dbReference type="Proteomes" id="UP000613160"/>
    </source>
</evidence>
<dbReference type="FunFam" id="1.20.1260.100:FF:000001">
    <property type="entry name" value="translocator protein 2"/>
    <property type="match status" value="1"/>
</dbReference>
<dbReference type="GO" id="GO:0033013">
    <property type="term" value="P:tetrapyrrole metabolic process"/>
    <property type="evidence" value="ECO:0007669"/>
    <property type="project" value="UniProtKB-ARBA"/>
</dbReference>
<dbReference type="AlphaFoldDB" id="A0A916Y8K6"/>
<proteinExistence type="inferred from homology"/>
<dbReference type="InterPro" id="IPR004307">
    <property type="entry name" value="TspO_MBR"/>
</dbReference>
<name>A0A916Y8K6_9HYPH</name>
<evidence type="ECO:0000313" key="7">
    <source>
        <dbReference type="EMBL" id="GGD35296.1"/>
    </source>
</evidence>
<reference evidence="7" key="2">
    <citation type="submission" date="2020-09" db="EMBL/GenBank/DDBJ databases">
        <authorList>
            <person name="Sun Q."/>
            <person name="Zhou Y."/>
        </authorList>
    </citation>
    <scope>NUCLEOTIDE SEQUENCE</scope>
    <source>
        <strain evidence="7">CGMCC 1.15493</strain>
    </source>
</reference>
<evidence type="ECO:0000256" key="3">
    <source>
        <dbReference type="ARBA" id="ARBA00022692"/>
    </source>
</evidence>
<dbReference type="RefSeq" id="WP_188854494.1">
    <property type="nucleotide sequence ID" value="NZ_BMJJ01000012.1"/>
</dbReference>
<keyword evidence="5 6" id="KW-0472">Membrane</keyword>
<comment type="subcellular location">
    <subcellularLocation>
        <location evidence="1">Membrane</location>
        <topology evidence="1">Multi-pass membrane protein</topology>
    </subcellularLocation>
</comment>
<comment type="similarity">
    <text evidence="2">Belongs to the TspO/BZRP family.</text>
</comment>